<evidence type="ECO:0000256" key="3">
    <source>
        <dbReference type="ARBA" id="ARBA00022771"/>
    </source>
</evidence>
<organism evidence="13 14">
    <name type="scientific">Salmo trutta</name>
    <name type="common">Brown trout</name>
    <dbReference type="NCBI Taxonomy" id="8032"/>
    <lineage>
        <taxon>Eukaryota</taxon>
        <taxon>Metazoa</taxon>
        <taxon>Chordata</taxon>
        <taxon>Craniata</taxon>
        <taxon>Vertebrata</taxon>
        <taxon>Euteleostomi</taxon>
        <taxon>Actinopterygii</taxon>
        <taxon>Neopterygii</taxon>
        <taxon>Teleostei</taxon>
        <taxon>Protacanthopterygii</taxon>
        <taxon>Salmoniformes</taxon>
        <taxon>Salmonidae</taxon>
        <taxon>Salmoninae</taxon>
        <taxon>Salmo</taxon>
    </lineage>
</organism>
<gene>
    <name evidence="13" type="primary">LOC115150848</name>
</gene>
<evidence type="ECO:0000256" key="4">
    <source>
        <dbReference type="ARBA" id="ARBA00022833"/>
    </source>
</evidence>
<keyword evidence="5" id="KW-0805">Transcription regulation</keyword>
<dbReference type="AlphaFoldDB" id="A0A674CC62"/>
<keyword evidence="14" id="KW-1185">Reference proteome</keyword>
<dbReference type="GO" id="GO:0000122">
    <property type="term" value="P:negative regulation of transcription by RNA polymerase II"/>
    <property type="evidence" value="ECO:0007669"/>
    <property type="project" value="TreeGrafter"/>
</dbReference>
<dbReference type="PANTHER" id="PTHR12396">
    <property type="entry name" value="METHYL-CPG BINDING PROTEIN, MBD"/>
    <property type="match status" value="1"/>
</dbReference>
<dbReference type="PROSITE" id="PS51058">
    <property type="entry name" value="ZF_CXXC"/>
    <property type="match status" value="2"/>
</dbReference>
<feature type="compositionally biased region" description="Acidic residues" evidence="10">
    <location>
        <begin position="104"/>
        <end position="121"/>
    </location>
</feature>
<dbReference type="SMART" id="SM00391">
    <property type="entry name" value="MBD"/>
    <property type="match status" value="1"/>
</dbReference>
<evidence type="ECO:0000256" key="10">
    <source>
        <dbReference type="SAM" id="MobiDB-lite"/>
    </source>
</evidence>
<dbReference type="PANTHER" id="PTHR12396:SF57">
    <property type="entry name" value="METHYL-CPG-BINDING DOMAIN PROTEIN 1"/>
    <property type="match status" value="1"/>
</dbReference>
<name>A0A674CC62_SALTR</name>
<keyword evidence="2" id="KW-0479">Metal-binding</keyword>
<keyword evidence="6" id="KW-0238">DNA-binding</keyword>
<dbReference type="InterPro" id="IPR016177">
    <property type="entry name" value="DNA-bd_dom_sf"/>
</dbReference>
<feature type="domain" description="MBD" evidence="11">
    <location>
        <begin position="136"/>
        <end position="204"/>
    </location>
</feature>
<evidence type="ECO:0000256" key="2">
    <source>
        <dbReference type="ARBA" id="ARBA00022723"/>
    </source>
</evidence>
<dbReference type="Pfam" id="PF01429">
    <property type="entry name" value="MBD"/>
    <property type="match status" value="1"/>
</dbReference>
<evidence type="ECO:0000256" key="6">
    <source>
        <dbReference type="ARBA" id="ARBA00023125"/>
    </source>
</evidence>
<sequence length="661" mass="73992">MSEGLVDNLGSGRGPGEEDMEINGEVLKPTNDLLIEKEERTEVGDNGMERTSQVLSPLEALAPSDSLDIQDHATSVPVMTGHGQTEKIPGGVAEEQPVDWFEPLEDDNYEDDTQGDAEEESVAGSERSGSVKRVTVEEGWEDWPALGKGWKRKAVVRRSGSSVGQSDVYYMSPSNERVRSRVELSKVLADTLDMTMFDYKAGVFRGVGQPKPLQSSLKDRGDRADSPDSNHRLTPLSRSSMGTPSKDLQHTTPPRPNSSLAKISSPSVAHDVEGMKQNATKLPLSPASSVSVSINGMWIPCGNCRACLTTEDCGSCANCKKTLNPDTKKLVRCRKRKCLCPILKNSTPQYSDPEDFSVNVDIEDDDEEKRKRRSCGICEACNSRTDCGTCDFCIDKPKFGGSNKKRQKCRLRQCQRQAMRHLLPFQLGQTDFGSQEGWVQLGRPRPHFTYSRKTTPKKRKTPHLEVDMEFTDDEDEPLQEEEDYRYMETVSTAMWRWHNRERQPIITFQFQTTGRTSGIDQEHELLKLLKSLHSSALPTLWFAIMVEGPTLQLLQCSKLSHMVDTTVQIDPSFYYQICVQGQPLLLTHPLYEAHPSCLTSVPQVANLLLDLEKYNVCQGVPTKEQPFSQAPIIIERASTCDFLVLKETEHCARCKALSCSY</sequence>
<dbReference type="GO" id="GO:0005654">
    <property type="term" value="C:nucleoplasm"/>
    <property type="evidence" value="ECO:0007669"/>
    <property type="project" value="UniProtKB-ARBA"/>
</dbReference>
<dbReference type="GO" id="GO:0008327">
    <property type="term" value="F:methyl-CpG binding"/>
    <property type="evidence" value="ECO:0007669"/>
    <property type="project" value="TreeGrafter"/>
</dbReference>
<evidence type="ECO:0000256" key="8">
    <source>
        <dbReference type="ARBA" id="ARBA00023242"/>
    </source>
</evidence>
<dbReference type="GO" id="GO:0008270">
    <property type="term" value="F:zinc ion binding"/>
    <property type="evidence" value="ECO:0007669"/>
    <property type="project" value="UniProtKB-KW"/>
</dbReference>
<evidence type="ECO:0000259" key="11">
    <source>
        <dbReference type="PROSITE" id="PS50982"/>
    </source>
</evidence>
<dbReference type="GeneTree" id="ENSGT00950000183005"/>
<keyword evidence="3 9" id="KW-0863">Zinc-finger</keyword>
<dbReference type="Pfam" id="PF02008">
    <property type="entry name" value="zf-CXXC"/>
    <property type="match status" value="2"/>
</dbReference>
<evidence type="ECO:0000313" key="13">
    <source>
        <dbReference type="Ensembl" id="ENSSTUP00000081049.1"/>
    </source>
</evidence>
<evidence type="ECO:0000256" key="5">
    <source>
        <dbReference type="ARBA" id="ARBA00023015"/>
    </source>
</evidence>
<accession>A0A674CC62</accession>
<feature type="domain" description="CXXC-type" evidence="12">
    <location>
        <begin position="368"/>
        <end position="415"/>
    </location>
</feature>
<dbReference type="CDD" id="cd01396">
    <property type="entry name" value="MeCP2_MBD"/>
    <property type="match status" value="1"/>
</dbReference>
<dbReference type="PROSITE" id="PS50982">
    <property type="entry name" value="MBD"/>
    <property type="match status" value="1"/>
</dbReference>
<reference evidence="13" key="2">
    <citation type="submission" date="2025-09" db="UniProtKB">
        <authorList>
            <consortium name="Ensembl"/>
        </authorList>
    </citation>
    <scope>IDENTIFICATION</scope>
</reference>
<dbReference type="Ensembl" id="ENSSTUT00000086272.1">
    <property type="protein sequence ID" value="ENSSTUP00000081049.1"/>
    <property type="gene ID" value="ENSSTUG00000035673.1"/>
</dbReference>
<evidence type="ECO:0000313" key="14">
    <source>
        <dbReference type="Proteomes" id="UP000472277"/>
    </source>
</evidence>
<keyword evidence="7" id="KW-0804">Transcription</keyword>
<feature type="region of interest" description="Disordered" evidence="10">
    <location>
        <begin position="1"/>
        <end position="50"/>
    </location>
</feature>
<dbReference type="GO" id="GO:0006346">
    <property type="term" value="P:DNA methylation-dependent constitutive heterochromatin formation"/>
    <property type="evidence" value="ECO:0007669"/>
    <property type="project" value="TreeGrafter"/>
</dbReference>
<evidence type="ECO:0000256" key="7">
    <source>
        <dbReference type="ARBA" id="ARBA00023163"/>
    </source>
</evidence>
<keyword evidence="8" id="KW-0539">Nucleus</keyword>
<comment type="subcellular location">
    <subcellularLocation>
        <location evidence="1">Nucleus</location>
    </subcellularLocation>
</comment>
<dbReference type="InterPro" id="IPR002857">
    <property type="entry name" value="Znf_CXXC"/>
</dbReference>
<feature type="region of interest" description="Disordered" evidence="10">
    <location>
        <begin position="104"/>
        <end position="135"/>
    </location>
</feature>
<feature type="compositionally biased region" description="Polar residues" evidence="10">
    <location>
        <begin position="257"/>
        <end position="267"/>
    </location>
</feature>
<protein>
    <submittedName>
        <fullName evidence="13">Methyl-CpG binding domain protein 1b</fullName>
    </submittedName>
</protein>
<evidence type="ECO:0000256" key="1">
    <source>
        <dbReference type="ARBA" id="ARBA00004123"/>
    </source>
</evidence>
<dbReference type="SUPFAM" id="SSF54171">
    <property type="entry name" value="DNA-binding domain"/>
    <property type="match status" value="1"/>
</dbReference>
<feature type="domain" description="CXXC-type" evidence="12">
    <location>
        <begin position="292"/>
        <end position="339"/>
    </location>
</feature>
<proteinExistence type="predicted"/>
<dbReference type="InterPro" id="IPR001739">
    <property type="entry name" value="Methyl_CpG_DNA-bd"/>
</dbReference>
<reference evidence="13" key="1">
    <citation type="submission" date="2025-08" db="UniProtKB">
        <authorList>
            <consortium name="Ensembl"/>
        </authorList>
    </citation>
    <scope>IDENTIFICATION</scope>
</reference>
<evidence type="ECO:0000259" key="12">
    <source>
        <dbReference type="PROSITE" id="PS51058"/>
    </source>
</evidence>
<dbReference type="Proteomes" id="UP000472277">
    <property type="component" value="Chromosome 16"/>
</dbReference>
<dbReference type="Gene3D" id="3.30.890.10">
    <property type="entry name" value="Methyl-cpg-binding Protein 2, Chain A"/>
    <property type="match status" value="1"/>
</dbReference>
<evidence type="ECO:0000256" key="9">
    <source>
        <dbReference type="PROSITE-ProRule" id="PRU00509"/>
    </source>
</evidence>
<feature type="region of interest" description="Disordered" evidence="10">
    <location>
        <begin position="208"/>
        <end position="268"/>
    </location>
</feature>
<keyword evidence="4" id="KW-0862">Zinc</keyword>
<feature type="compositionally biased region" description="Basic and acidic residues" evidence="10">
    <location>
        <begin position="217"/>
        <end position="231"/>
    </location>
</feature>
<feature type="compositionally biased region" description="Basic and acidic residues" evidence="10">
    <location>
        <begin position="34"/>
        <end position="43"/>
    </location>
</feature>